<evidence type="ECO:0000259" key="11">
    <source>
        <dbReference type="Pfam" id="PF02366"/>
    </source>
</evidence>
<feature type="transmembrane region" description="Helical" evidence="10">
    <location>
        <begin position="99"/>
        <end position="120"/>
    </location>
</feature>
<keyword evidence="4 10" id="KW-0328">Glycosyltransferase</keyword>
<keyword evidence="10" id="KW-1003">Cell membrane</keyword>
<evidence type="ECO:0000256" key="5">
    <source>
        <dbReference type="ARBA" id="ARBA00022679"/>
    </source>
</evidence>
<evidence type="ECO:0000256" key="3">
    <source>
        <dbReference type="ARBA" id="ARBA00007222"/>
    </source>
</evidence>
<feature type="transmembrane region" description="Helical" evidence="10">
    <location>
        <begin position="432"/>
        <end position="452"/>
    </location>
</feature>
<feature type="domain" description="Protein O-mannosyl-transferase C-terminal four TM" evidence="12">
    <location>
        <begin position="306"/>
        <end position="475"/>
    </location>
</feature>
<feature type="transmembrane region" description="Helical" evidence="10">
    <location>
        <begin position="346"/>
        <end position="367"/>
    </location>
</feature>
<feature type="transmembrane region" description="Helical" evidence="10">
    <location>
        <begin position="150"/>
        <end position="171"/>
    </location>
</feature>
<feature type="transmembrane region" description="Helical" evidence="10">
    <location>
        <begin position="374"/>
        <end position="394"/>
    </location>
</feature>
<evidence type="ECO:0000313" key="14">
    <source>
        <dbReference type="Proteomes" id="UP000034006"/>
    </source>
</evidence>
<evidence type="ECO:0000313" key="13">
    <source>
        <dbReference type="EMBL" id="KKT52340.1"/>
    </source>
</evidence>
<evidence type="ECO:0000256" key="7">
    <source>
        <dbReference type="ARBA" id="ARBA00022989"/>
    </source>
</evidence>
<dbReference type="PANTHER" id="PTHR10050:SF53">
    <property type="entry name" value="CHROMOSOME UNDETERMINED SCAFFOLD_67, WHOLE GENOME SHOTGUN SEQUENCE"/>
    <property type="match status" value="1"/>
</dbReference>
<keyword evidence="7 10" id="KW-1133">Transmembrane helix</keyword>
<comment type="caution">
    <text evidence="13">The sequence shown here is derived from an EMBL/GenBank/DDBJ whole genome shotgun (WGS) entry which is preliminary data.</text>
</comment>
<dbReference type="GO" id="GO:0012505">
    <property type="term" value="C:endomembrane system"/>
    <property type="evidence" value="ECO:0007669"/>
    <property type="project" value="UniProtKB-SubCell"/>
</dbReference>
<dbReference type="GO" id="GO:0004169">
    <property type="term" value="F:dolichyl-phosphate-mannose-protein mannosyltransferase activity"/>
    <property type="evidence" value="ECO:0007669"/>
    <property type="project" value="UniProtKB-UniRule"/>
</dbReference>
<evidence type="ECO:0000256" key="2">
    <source>
        <dbReference type="ARBA" id="ARBA00004922"/>
    </source>
</evidence>
<evidence type="ECO:0000256" key="9">
    <source>
        <dbReference type="ARBA" id="ARBA00093617"/>
    </source>
</evidence>
<evidence type="ECO:0000256" key="10">
    <source>
        <dbReference type="RuleBase" id="RU367007"/>
    </source>
</evidence>
<dbReference type="GO" id="GO:0005886">
    <property type="term" value="C:plasma membrane"/>
    <property type="evidence" value="ECO:0007669"/>
    <property type="project" value="UniProtKB-SubCell"/>
</dbReference>
<dbReference type="EMBL" id="LCIH01000002">
    <property type="protein sequence ID" value="KKT52340.1"/>
    <property type="molecule type" value="Genomic_DNA"/>
</dbReference>
<keyword evidence="6 10" id="KW-0812">Transmembrane</keyword>
<name>A0A0G1HZE6_9BACT</name>
<keyword evidence="8 10" id="KW-0472">Membrane</keyword>
<dbReference type="AlphaFoldDB" id="A0A0G1HZE6"/>
<evidence type="ECO:0000259" key="12">
    <source>
        <dbReference type="Pfam" id="PF16192"/>
    </source>
</evidence>
<evidence type="ECO:0000256" key="1">
    <source>
        <dbReference type="ARBA" id="ARBA00004127"/>
    </source>
</evidence>
<dbReference type="PANTHER" id="PTHR10050">
    <property type="entry name" value="DOLICHYL-PHOSPHATE-MANNOSE--PROTEIN MANNOSYLTRANSFERASE"/>
    <property type="match status" value="1"/>
</dbReference>
<comment type="similarity">
    <text evidence="3 10">Belongs to the glycosyltransferase 39 family.</text>
</comment>
<feature type="transmembrane region" description="Helical" evidence="10">
    <location>
        <begin position="220"/>
        <end position="241"/>
    </location>
</feature>
<dbReference type="InterPro" id="IPR003342">
    <property type="entry name" value="ArnT-like_N"/>
</dbReference>
<sequence>MRKVLMLLRKWVFGVILVGLSTYLFFFRLDYPENLIFDETYHIPSAQKYLSGVFFQENHPPLGKLLIAAGELIFNSDGNHNQLISMNKVDGDVEKIGYFGYRFFSALFGIGSILLFYLLLSTIIKNKVIAGGVSLVASLDNGFLVQSRAAMLDSFLIFFILFSLFCSWYLAEKNNNRWQLLLWSTFLGLSIAGAVLIKHTGLITLLPMIFCLWELRRRGWEVVVCVLALILTTFSVVYVGVWKTHYQIADKVVSENYYETNEEIRAVILDGKGGFWKSTVAQIAEGWKFSENYNLGVPKLDLCKVDEIGSPWYYWPMGGRAINFRWEEAGPETYRYIYLMGNPMTWFMSLLGAIYGTAITISMSIGWVKNEKHLTAIGGLTIIYWAYLLTLSTIHRVMYLYHYFPALFIGLILFALNLESFYERSHYVYKSLVVKIILSVVVLLTIIAFLAYKPLTYYEPIKNEQFEKLKLLPVWDLKSIGEVDP</sequence>
<comment type="subcellular location">
    <subcellularLocation>
        <location evidence="10">Cell membrane</location>
    </subcellularLocation>
    <subcellularLocation>
        <location evidence="1">Endomembrane system</location>
        <topology evidence="1">Multi-pass membrane protein</topology>
    </subcellularLocation>
</comment>
<dbReference type="STRING" id="1618387.UW44_C0002G0006"/>
<dbReference type="InterPro" id="IPR032421">
    <property type="entry name" value="PMT_4TMC"/>
</dbReference>
<evidence type="ECO:0000256" key="8">
    <source>
        <dbReference type="ARBA" id="ARBA00023136"/>
    </source>
</evidence>
<dbReference type="UniPathway" id="UPA00378"/>
<comment type="function">
    <text evidence="10">Protein O-mannosyltransferase that catalyzes the transfer of a single mannose residue from a polyprenol phospho-mannosyl lipidic donor to the hydroxyl group of selected serine and threonine residues in acceptor proteins.</text>
</comment>
<reference evidence="13 14" key="1">
    <citation type="journal article" date="2015" name="Nature">
        <title>rRNA introns, odd ribosomes, and small enigmatic genomes across a large radiation of phyla.</title>
        <authorList>
            <person name="Brown C.T."/>
            <person name="Hug L.A."/>
            <person name="Thomas B.C."/>
            <person name="Sharon I."/>
            <person name="Castelle C.J."/>
            <person name="Singh A."/>
            <person name="Wilkins M.J."/>
            <person name="Williams K.H."/>
            <person name="Banfield J.F."/>
        </authorList>
    </citation>
    <scope>NUCLEOTIDE SEQUENCE [LARGE SCALE GENOMIC DNA]</scope>
</reference>
<evidence type="ECO:0000256" key="4">
    <source>
        <dbReference type="ARBA" id="ARBA00022676"/>
    </source>
</evidence>
<dbReference type="PATRIC" id="fig|1618387.3.peg.84"/>
<dbReference type="InterPro" id="IPR027005">
    <property type="entry name" value="PMT-like"/>
</dbReference>
<feature type="domain" description="ArnT-like N-terminal" evidence="11">
    <location>
        <begin position="16"/>
        <end position="225"/>
    </location>
</feature>
<keyword evidence="5 10" id="KW-0808">Transferase</keyword>
<dbReference type="Pfam" id="PF16192">
    <property type="entry name" value="PMT_4TMC"/>
    <property type="match status" value="1"/>
</dbReference>
<protein>
    <recommendedName>
        <fullName evidence="9 10">Polyprenol-phosphate-mannose--protein mannosyltransferase</fullName>
        <ecNumber evidence="10">2.4.1.-</ecNumber>
    </recommendedName>
</protein>
<dbReference type="Proteomes" id="UP000034006">
    <property type="component" value="Unassembled WGS sequence"/>
</dbReference>
<dbReference type="EC" id="2.4.1.-" evidence="10"/>
<feature type="transmembrane region" description="Helical" evidence="10">
    <location>
        <begin position="400"/>
        <end position="420"/>
    </location>
</feature>
<feature type="transmembrane region" description="Helical" evidence="10">
    <location>
        <begin position="12"/>
        <end position="29"/>
    </location>
</feature>
<proteinExistence type="inferred from homology"/>
<comment type="pathway">
    <text evidence="2 10">Protein modification; protein glycosylation.</text>
</comment>
<feature type="transmembrane region" description="Helical" evidence="10">
    <location>
        <begin position="191"/>
        <end position="213"/>
    </location>
</feature>
<dbReference type="Pfam" id="PF02366">
    <property type="entry name" value="PMT"/>
    <property type="match status" value="1"/>
</dbReference>
<evidence type="ECO:0000256" key="6">
    <source>
        <dbReference type="ARBA" id="ARBA00022692"/>
    </source>
</evidence>
<accession>A0A0G1HZE6</accession>
<gene>
    <name evidence="13" type="ORF">UW44_C0002G0006</name>
</gene>
<organism evidence="13 14">
    <name type="scientific">Candidatus Collierbacteria bacterium GW2011_GWB2_44_22</name>
    <dbReference type="NCBI Taxonomy" id="1618387"/>
    <lineage>
        <taxon>Bacteria</taxon>
        <taxon>Candidatus Collieribacteriota</taxon>
    </lineage>
</organism>